<dbReference type="PROSITE" id="PS51257">
    <property type="entry name" value="PROKAR_LIPOPROTEIN"/>
    <property type="match status" value="1"/>
</dbReference>
<sequence length="63" mass="7001">MKTAYIGLILAGACLLTACKHQIEVVAPKDPIRIELAIRIDQEVRVKLEKDVESLIANNPDLF</sequence>
<evidence type="ECO:0008006" key="3">
    <source>
        <dbReference type="Google" id="ProtNLM"/>
    </source>
</evidence>
<proteinExistence type="predicted"/>
<dbReference type="EMBL" id="BMZH01000003">
    <property type="protein sequence ID" value="GHA88175.1"/>
    <property type="molecule type" value="Genomic_DNA"/>
</dbReference>
<name>A0A8J3CQV8_9PROT</name>
<dbReference type="AlphaFoldDB" id="A0A8J3CQV8"/>
<dbReference type="Proteomes" id="UP000634004">
    <property type="component" value="Unassembled WGS sequence"/>
</dbReference>
<evidence type="ECO:0000313" key="2">
    <source>
        <dbReference type="Proteomes" id="UP000634004"/>
    </source>
</evidence>
<reference evidence="1" key="2">
    <citation type="submission" date="2020-09" db="EMBL/GenBank/DDBJ databases">
        <authorList>
            <person name="Sun Q."/>
            <person name="Kim S."/>
        </authorList>
    </citation>
    <scope>NUCLEOTIDE SEQUENCE</scope>
    <source>
        <strain evidence="1">KCTC 32513</strain>
    </source>
</reference>
<dbReference type="RefSeq" id="WP_189495866.1">
    <property type="nucleotide sequence ID" value="NZ_BMZH01000003.1"/>
</dbReference>
<dbReference type="Pfam" id="PF13617">
    <property type="entry name" value="Lipoprotein_19"/>
    <property type="match status" value="1"/>
</dbReference>
<gene>
    <name evidence="1" type="ORF">GCM10009069_08910</name>
</gene>
<organism evidence="1 2">
    <name type="scientific">Algimonas arctica</name>
    <dbReference type="NCBI Taxonomy" id="1479486"/>
    <lineage>
        <taxon>Bacteria</taxon>
        <taxon>Pseudomonadati</taxon>
        <taxon>Pseudomonadota</taxon>
        <taxon>Alphaproteobacteria</taxon>
        <taxon>Maricaulales</taxon>
        <taxon>Robiginitomaculaceae</taxon>
        <taxon>Algimonas</taxon>
    </lineage>
</organism>
<reference evidence="1" key="1">
    <citation type="journal article" date="2014" name="Int. J. Syst. Evol. Microbiol.">
        <title>Complete genome sequence of Corynebacterium casei LMG S-19264T (=DSM 44701T), isolated from a smear-ripened cheese.</title>
        <authorList>
            <consortium name="US DOE Joint Genome Institute (JGI-PGF)"/>
            <person name="Walter F."/>
            <person name="Albersmeier A."/>
            <person name="Kalinowski J."/>
            <person name="Ruckert C."/>
        </authorList>
    </citation>
    <scope>NUCLEOTIDE SEQUENCE</scope>
    <source>
        <strain evidence="1">KCTC 32513</strain>
    </source>
</reference>
<comment type="caution">
    <text evidence="1">The sequence shown here is derived from an EMBL/GenBank/DDBJ whole genome shotgun (WGS) entry which is preliminary data.</text>
</comment>
<dbReference type="InterPro" id="IPR025985">
    <property type="entry name" value="YnbE"/>
</dbReference>
<evidence type="ECO:0000313" key="1">
    <source>
        <dbReference type="EMBL" id="GHA88175.1"/>
    </source>
</evidence>
<accession>A0A8J3CQV8</accession>
<keyword evidence="2" id="KW-1185">Reference proteome</keyword>
<protein>
    <recommendedName>
        <fullName evidence="3">YnbE-like lipoprotein</fullName>
    </recommendedName>
</protein>